<dbReference type="PANTHER" id="PTHR30026">
    <property type="entry name" value="OUTER MEMBRANE PROTEIN TOLC"/>
    <property type="match status" value="1"/>
</dbReference>
<keyword evidence="9" id="KW-1133">Transmembrane helix</keyword>
<accession>A0A5E6MHX6</accession>
<dbReference type="Gene3D" id="1.20.1600.10">
    <property type="entry name" value="Outer membrane efflux proteins (OEP)"/>
    <property type="match status" value="1"/>
</dbReference>
<feature type="region of interest" description="Disordered" evidence="8">
    <location>
        <begin position="1"/>
        <end position="58"/>
    </location>
</feature>
<name>A0A5E6MHX6_9BACT</name>
<evidence type="ECO:0000256" key="8">
    <source>
        <dbReference type="SAM" id="MobiDB-lite"/>
    </source>
</evidence>
<proteinExistence type="inferred from homology"/>
<feature type="compositionally biased region" description="Basic and acidic residues" evidence="8">
    <location>
        <begin position="1"/>
        <end position="13"/>
    </location>
</feature>
<reference evidence="10" key="1">
    <citation type="submission" date="2019-09" db="EMBL/GenBank/DDBJ databases">
        <authorList>
            <person name="Cremers G."/>
        </authorList>
    </citation>
    <scope>NUCLEOTIDE SEQUENCE [LARGE SCALE GENOMIC DNA]</scope>
    <source>
        <strain evidence="10">3B</strain>
    </source>
</reference>
<keyword evidence="5 9" id="KW-0812">Transmembrane</keyword>
<keyword evidence="7" id="KW-0998">Cell outer membrane</keyword>
<dbReference type="GO" id="GO:0009279">
    <property type="term" value="C:cell outer membrane"/>
    <property type="evidence" value="ECO:0007669"/>
    <property type="project" value="UniProtKB-SubCell"/>
</dbReference>
<dbReference type="SUPFAM" id="SSF56954">
    <property type="entry name" value="Outer membrane efflux proteins (OEP)"/>
    <property type="match status" value="1"/>
</dbReference>
<evidence type="ECO:0000256" key="2">
    <source>
        <dbReference type="ARBA" id="ARBA00007613"/>
    </source>
</evidence>
<evidence type="ECO:0000256" key="1">
    <source>
        <dbReference type="ARBA" id="ARBA00004442"/>
    </source>
</evidence>
<keyword evidence="3" id="KW-0813">Transport</keyword>
<comment type="caution">
    <text evidence="10">The sequence shown here is derived from an EMBL/GenBank/DDBJ whole genome shotgun (WGS) entry which is preliminary data.</text>
</comment>
<dbReference type="AlphaFoldDB" id="A0A5E6MHX6"/>
<keyword evidence="6 9" id="KW-0472">Membrane</keyword>
<evidence type="ECO:0000256" key="7">
    <source>
        <dbReference type="ARBA" id="ARBA00023237"/>
    </source>
</evidence>
<organism evidence="10 11">
    <name type="scientific">Methylacidimicrobium cyclopophantes</name>
    <dbReference type="NCBI Taxonomy" id="1041766"/>
    <lineage>
        <taxon>Bacteria</taxon>
        <taxon>Pseudomonadati</taxon>
        <taxon>Verrucomicrobiota</taxon>
        <taxon>Methylacidimicrobium</taxon>
    </lineage>
</organism>
<dbReference type="InterPro" id="IPR003423">
    <property type="entry name" value="OMP_efflux"/>
</dbReference>
<dbReference type="InterPro" id="IPR051906">
    <property type="entry name" value="TolC-like"/>
</dbReference>
<dbReference type="GO" id="GO:1990281">
    <property type="term" value="C:efflux pump complex"/>
    <property type="evidence" value="ECO:0007669"/>
    <property type="project" value="TreeGrafter"/>
</dbReference>
<feature type="compositionally biased region" description="Basic and acidic residues" evidence="8">
    <location>
        <begin position="29"/>
        <end position="58"/>
    </location>
</feature>
<comment type="subcellular location">
    <subcellularLocation>
        <location evidence="1">Cell outer membrane</location>
    </subcellularLocation>
</comment>
<evidence type="ECO:0000256" key="9">
    <source>
        <dbReference type="SAM" id="Phobius"/>
    </source>
</evidence>
<evidence type="ECO:0000256" key="3">
    <source>
        <dbReference type="ARBA" id="ARBA00022448"/>
    </source>
</evidence>
<dbReference type="EMBL" id="CABFUZ020000095">
    <property type="protein sequence ID" value="VVM05635.1"/>
    <property type="molecule type" value="Genomic_DNA"/>
</dbReference>
<evidence type="ECO:0000256" key="4">
    <source>
        <dbReference type="ARBA" id="ARBA00022452"/>
    </source>
</evidence>
<keyword evidence="4" id="KW-1134">Transmembrane beta strand</keyword>
<evidence type="ECO:0000256" key="5">
    <source>
        <dbReference type="ARBA" id="ARBA00022692"/>
    </source>
</evidence>
<dbReference type="GO" id="GO:0015288">
    <property type="term" value="F:porin activity"/>
    <property type="evidence" value="ECO:0007669"/>
    <property type="project" value="TreeGrafter"/>
</dbReference>
<dbReference type="GO" id="GO:0015562">
    <property type="term" value="F:efflux transmembrane transporter activity"/>
    <property type="evidence" value="ECO:0007669"/>
    <property type="project" value="InterPro"/>
</dbReference>
<evidence type="ECO:0000313" key="10">
    <source>
        <dbReference type="EMBL" id="VVM05635.1"/>
    </source>
</evidence>
<dbReference type="Pfam" id="PF02321">
    <property type="entry name" value="OEP"/>
    <property type="match status" value="2"/>
</dbReference>
<protein>
    <submittedName>
        <fullName evidence="10">Outer membrane protein TolC</fullName>
    </submittedName>
</protein>
<evidence type="ECO:0000313" key="11">
    <source>
        <dbReference type="Proteomes" id="UP000381693"/>
    </source>
</evidence>
<comment type="similarity">
    <text evidence="2">Belongs to the outer membrane factor (OMF) (TC 1.B.17) family.</text>
</comment>
<feature type="transmembrane region" description="Helical" evidence="9">
    <location>
        <begin position="68"/>
        <end position="95"/>
    </location>
</feature>
<dbReference type="Proteomes" id="UP000381693">
    <property type="component" value="Unassembled WGS sequence"/>
</dbReference>
<gene>
    <name evidence="10" type="primary">tolC</name>
    <name evidence="10" type="ORF">MAMC_00718</name>
</gene>
<evidence type="ECO:0000256" key="6">
    <source>
        <dbReference type="ARBA" id="ARBA00023136"/>
    </source>
</evidence>
<keyword evidence="11" id="KW-1185">Reference proteome</keyword>
<dbReference type="PANTHER" id="PTHR30026:SF20">
    <property type="entry name" value="OUTER MEMBRANE PROTEIN TOLC"/>
    <property type="match status" value="1"/>
</dbReference>
<sequence>MEIRALPRRENSPCEHLLPGSRIPAEPGSGERKEEQDEVFKRRNPEVDGGRSVRKSLDAPETSRMKRLVAALLPIHAALSWSIGIVVFVCPAVLWPCRGEDLLEVFRQATSTDPVLAREKDLFSANAAGISVARWALGPKMQAYGGAGVASLNLSFGNVFSFASGTTAEYYTVLLTQPLLDGQSIAALRVAKSQAQAQHAMVLYQQQQLILRVVQAYLTVLQAEANQRVAAEQRDLFESVWKQAQAFLAVGRGDVIATSEAKARFDASQSTLTTTKNAVAIARRALERLTHRPVGKLADVGTIQPLGPQPDQIEIWTRTAVDNQPLLHQARALLQTAVAQIEQNRRAQWPVLSLVGSSAALGINAAPLNIESEAGFLTLSVPFFDGQIGARVKQAKAQARASQRYLDNTVDQVKLDTEEAFLNLESSVPQLQSSVTAVASAKTSLDGTKKGYEIGTRSIVDLLTVITDYGSARRDYYIALYNHLLNRVQLKGAAGVLTVEDIQALNELLKKE</sequence>